<feature type="transmembrane region" description="Helical" evidence="1">
    <location>
        <begin position="112"/>
        <end position="132"/>
    </location>
</feature>
<dbReference type="PANTHER" id="PTHR34980:SF2">
    <property type="entry name" value="INNER MEMBRANE PROTEIN YHAH-RELATED"/>
    <property type="match status" value="1"/>
</dbReference>
<evidence type="ECO:0000313" key="2">
    <source>
        <dbReference type="EMBL" id="TFE89000.1"/>
    </source>
</evidence>
<accession>A0A4Y8Q4Q1</accession>
<feature type="transmembrane region" description="Helical" evidence="1">
    <location>
        <begin position="23"/>
        <end position="53"/>
    </location>
</feature>
<dbReference type="InterPro" id="IPR008523">
    <property type="entry name" value="DUF805"/>
</dbReference>
<dbReference type="AlphaFoldDB" id="A0A4Y8Q4Q1"/>
<gene>
    <name evidence="2" type="ORF">B5M42_08815</name>
</gene>
<dbReference type="PANTHER" id="PTHR34980">
    <property type="entry name" value="INNER MEMBRANE PROTEIN-RELATED-RELATED"/>
    <property type="match status" value="1"/>
</dbReference>
<sequence length="148" mass="16149">MRWYVSVLKNYAVFDGRARRQEFWMFTLIQGIIGIIFGIGYTIGFVMLSASAFSEASEYNPSGLPDFSGAGSLGAVLILGIVGLLNMAYSLATLLPTLAVSARRLHDTGRSGWWQLIGLVPFVGGILLLVFYCLDSEGNNPYGPNPKY</sequence>
<feature type="transmembrane region" description="Helical" evidence="1">
    <location>
        <begin position="73"/>
        <end position="100"/>
    </location>
</feature>
<dbReference type="Proteomes" id="UP000298246">
    <property type="component" value="Unassembled WGS sequence"/>
</dbReference>
<keyword evidence="3" id="KW-1185">Reference proteome</keyword>
<evidence type="ECO:0000256" key="1">
    <source>
        <dbReference type="SAM" id="Phobius"/>
    </source>
</evidence>
<dbReference type="GO" id="GO:0005886">
    <property type="term" value="C:plasma membrane"/>
    <property type="evidence" value="ECO:0007669"/>
    <property type="project" value="TreeGrafter"/>
</dbReference>
<reference evidence="2 3" key="1">
    <citation type="submission" date="2017-03" db="EMBL/GenBank/DDBJ databases">
        <title>Isolation of Levoglucosan Utilizing Bacteria.</title>
        <authorList>
            <person name="Arya A.S."/>
        </authorList>
    </citation>
    <scope>NUCLEOTIDE SEQUENCE [LARGE SCALE GENOMIC DNA]</scope>
    <source>
        <strain evidence="2 3">MEC069</strain>
    </source>
</reference>
<proteinExistence type="predicted"/>
<organism evidence="2 3">
    <name type="scientific">Paenibacillus athensensis</name>
    <dbReference type="NCBI Taxonomy" id="1967502"/>
    <lineage>
        <taxon>Bacteria</taxon>
        <taxon>Bacillati</taxon>
        <taxon>Bacillota</taxon>
        <taxon>Bacilli</taxon>
        <taxon>Bacillales</taxon>
        <taxon>Paenibacillaceae</taxon>
        <taxon>Paenibacillus</taxon>
    </lineage>
</organism>
<name>A0A4Y8Q4Q1_9BACL</name>
<dbReference type="EMBL" id="MYFO01000008">
    <property type="protein sequence ID" value="TFE89000.1"/>
    <property type="molecule type" value="Genomic_DNA"/>
</dbReference>
<evidence type="ECO:0000313" key="3">
    <source>
        <dbReference type="Proteomes" id="UP000298246"/>
    </source>
</evidence>
<evidence type="ECO:0008006" key="4">
    <source>
        <dbReference type="Google" id="ProtNLM"/>
    </source>
</evidence>
<keyword evidence="1" id="KW-0472">Membrane</keyword>
<protein>
    <recommendedName>
        <fullName evidence="4">DUF805 domain-containing protein</fullName>
    </recommendedName>
</protein>
<dbReference type="Pfam" id="PF05656">
    <property type="entry name" value="DUF805"/>
    <property type="match status" value="1"/>
</dbReference>
<keyword evidence="1" id="KW-0812">Transmembrane</keyword>
<keyword evidence="1" id="KW-1133">Transmembrane helix</keyword>
<dbReference type="RefSeq" id="WP_134751848.1">
    <property type="nucleotide sequence ID" value="NZ_MYFO02000011.1"/>
</dbReference>
<dbReference type="OrthoDB" id="9812349at2"/>
<comment type="caution">
    <text evidence="2">The sequence shown here is derived from an EMBL/GenBank/DDBJ whole genome shotgun (WGS) entry which is preliminary data.</text>
</comment>